<dbReference type="InterPro" id="IPR039422">
    <property type="entry name" value="MarR/SlyA-like"/>
</dbReference>
<accession>A0AAW9RIV9</accession>
<evidence type="ECO:0000256" key="3">
    <source>
        <dbReference type="ARBA" id="ARBA00023163"/>
    </source>
</evidence>
<comment type="caution">
    <text evidence="6">The sequence shown here is derived from an EMBL/GenBank/DDBJ whole genome shotgun (WGS) entry which is preliminary data.</text>
</comment>
<organism evidence="6 7">
    <name type="scientific">Microbaculum marinum</name>
    <dbReference type="NCBI Taxonomy" id="1764581"/>
    <lineage>
        <taxon>Bacteria</taxon>
        <taxon>Pseudomonadati</taxon>
        <taxon>Pseudomonadota</taxon>
        <taxon>Alphaproteobacteria</taxon>
        <taxon>Hyphomicrobiales</taxon>
        <taxon>Tepidamorphaceae</taxon>
        <taxon>Microbaculum</taxon>
    </lineage>
</organism>
<dbReference type="PANTHER" id="PTHR33164:SF13">
    <property type="entry name" value="4-HYDROXYPHENYLACETATE CATABOLISM PROTEIN"/>
    <property type="match status" value="1"/>
</dbReference>
<dbReference type="InterPro" id="IPR036388">
    <property type="entry name" value="WH-like_DNA-bd_sf"/>
</dbReference>
<keyword evidence="1" id="KW-0805">Transcription regulation</keyword>
<reference evidence="6 7" key="1">
    <citation type="submission" date="2024-02" db="EMBL/GenBank/DDBJ databases">
        <title>Genome analysis and characterization of Microbaculum marinisediminis sp. nov., isolated from marine sediment.</title>
        <authorList>
            <person name="Du Z.-J."/>
            <person name="Ye Y.-Q."/>
            <person name="Zhang Z.-R."/>
            <person name="Yuan S.-M."/>
            <person name="Zhang X.-Y."/>
        </authorList>
    </citation>
    <scope>NUCLEOTIDE SEQUENCE [LARGE SCALE GENOMIC DNA]</scope>
    <source>
        <strain evidence="6 7">SDUM1044001</strain>
    </source>
</reference>
<keyword evidence="2" id="KW-0238">DNA-binding</keyword>
<proteinExistence type="predicted"/>
<evidence type="ECO:0000259" key="5">
    <source>
        <dbReference type="PROSITE" id="PS50995"/>
    </source>
</evidence>
<dbReference type="GO" id="GO:0003700">
    <property type="term" value="F:DNA-binding transcription factor activity"/>
    <property type="evidence" value="ECO:0007669"/>
    <property type="project" value="InterPro"/>
</dbReference>
<feature type="domain" description="HTH marR-type" evidence="5">
    <location>
        <begin position="30"/>
        <end position="162"/>
    </location>
</feature>
<dbReference type="PROSITE" id="PS50995">
    <property type="entry name" value="HTH_MARR_2"/>
    <property type="match status" value="1"/>
</dbReference>
<dbReference type="PANTHER" id="PTHR33164">
    <property type="entry name" value="TRANSCRIPTIONAL REGULATOR, MARR FAMILY"/>
    <property type="match status" value="1"/>
</dbReference>
<dbReference type="SUPFAM" id="SSF46785">
    <property type="entry name" value="Winged helix' DNA-binding domain"/>
    <property type="match status" value="1"/>
</dbReference>
<dbReference type="AlphaFoldDB" id="A0AAW9RIV9"/>
<evidence type="ECO:0000313" key="7">
    <source>
        <dbReference type="Proteomes" id="UP001378188"/>
    </source>
</evidence>
<dbReference type="PROSITE" id="PS01117">
    <property type="entry name" value="HTH_MARR_1"/>
    <property type="match status" value="1"/>
</dbReference>
<evidence type="ECO:0000313" key="6">
    <source>
        <dbReference type="EMBL" id="MEJ8573657.1"/>
    </source>
</evidence>
<dbReference type="SMART" id="SM00347">
    <property type="entry name" value="HTH_MARR"/>
    <property type="match status" value="1"/>
</dbReference>
<dbReference type="GO" id="GO:0006950">
    <property type="term" value="P:response to stress"/>
    <property type="evidence" value="ECO:0007669"/>
    <property type="project" value="TreeGrafter"/>
</dbReference>
<dbReference type="InterPro" id="IPR023187">
    <property type="entry name" value="Tscrpt_reg_MarR-type_CS"/>
</dbReference>
<evidence type="ECO:0000256" key="4">
    <source>
        <dbReference type="SAM" id="MobiDB-lite"/>
    </source>
</evidence>
<dbReference type="Gene3D" id="1.10.10.10">
    <property type="entry name" value="Winged helix-like DNA-binding domain superfamily/Winged helix DNA-binding domain"/>
    <property type="match status" value="1"/>
</dbReference>
<dbReference type="EMBL" id="JAZHOF010000008">
    <property type="protein sequence ID" value="MEJ8573657.1"/>
    <property type="molecule type" value="Genomic_DNA"/>
</dbReference>
<dbReference type="InterPro" id="IPR000835">
    <property type="entry name" value="HTH_MarR-typ"/>
</dbReference>
<dbReference type="InterPro" id="IPR012712">
    <property type="entry name" value="HpaR/FarR"/>
</dbReference>
<dbReference type="PRINTS" id="PR00598">
    <property type="entry name" value="HTHMARR"/>
</dbReference>
<feature type="region of interest" description="Disordered" evidence="4">
    <location>
        <begin position="1"/>
        <end position="21"/>
    </location>
</feature>
<dbReference type="GO" id="GO:0045892">
    <property type="term" value="P:negative regulation of DNA-templated transcription"/>
    <property type="evidence" value="ECO:0007669"/>
    <property type="project" value="InterPro"/>
</dbReference>
<dbReference type="NCBIfam" id="TIGR02337">
    <property type="entry name" value="HpaR"/>
    <property type="match status" value="1"/>
</dbReference>
<name>A0AAW9RIV9_9HYPH</name>
<gene>
    <name evidence="6" type="primary">hpaR</name>
    <name evidence="6" type="ORF">V3328_19355</name>
</gene>
<dbReference type="GO" id="GO:0003677">
    <property type="term" value="F:DNA binding"/>
    <property type="evidence" value="ECO:0007669"/>
    <property type="project" value="UniProtKB-KW"/>
</dbReference>
<evidence type="ECO:0000256" key="1">
    <source>
        <dbReference type="ARBA" id="ARBA00023015"/>
    </source>
</evidence>
<evidence type="ECO:0000256" key="2">
    <source>
        <dbReference type="ARBA" id="ARBA00023125"/>
    </source>
</evidence>
<dbReference type="Pfam" id="PF01047">
    <property type="entry name" value="MarR"/>
    <property type="match status" value="1"/>
</dbReference>
<protein>
    <submittedName>
        <fullName evidence="6">Homoprotocatechuate degradation operon regulator HpaR</fullName>
    </submittedName>
</protein>
<dbReference type="RefSeq" id="WP_340331357.1">
    <property type="nucleotide sequence ID" value="NZ_JAZHOF010000008.1"/>
</dbReference>
<sequence length="173" mass="19479">MPSTNSDVAARGETGTIDASEHAAKIRPFDRALPIKMLRAREVMMQRFRPLMHAKSVTDQQWRIMRALADRGSAEILDLAETCVIHPASLSRILPKMEEAGYITRRTNEADKRRIIVTLTDHGSAFVDSFGPQTEAVYASIARDIGPERMQELYDLLDHMIEALKAPGKEEFE</sequence>
<keyword evidence="3" id="KW-0804">Transcription</keyword>
<keyword evidence="7" id="KW-1185">Reference proteome</keyword>
<dbReference type="Proteomes" id="UP001378188">
    <property type="component" value="Unassembled WGS sequence"/>
</dbReference>
<dbReference type="InterPro" id="IPR036390">
    <property type="entry name" value="WH_DNA-bd_sf"/>
</dbReference>